<name>A0A4C1XCW5_EUMVA</name>
<organism evidence="1 2">
    <name type="scientific">Eumeta variegata</name>
    <name type="common">Bagworm moth</name>
    <name type="synonym">Eumeta japonica</name>
    <dbReference type="NCBI Taxonomy" id="151549"/>
    <lineage>
        <taxon>Eukaryota</taxon>
        <taxon>Metazoa</taxon>
        <taxon>Ecdysozoa</taxon>
        <taxon>Arthropoda</taxon>
        <taxon>Hexapoda</taxon>
        <taxon>Insecta</taxon>
        <taxon>Pterygota</taxon>
        <taxon>Neoptera</taxon>
        <taxon>Endopterygota</taxon>
        <taxon>Lepidoptera</taxon>
        <taxon>Glossata</taxon>
        <taxon>Ditrysia</taxon>
        <taxon>Tineoidea</taxon>
        <taxon>Psychidae</taxon>
        <taxon>Oiketicinae</taxon>
        <taxon>Eumeta</taxon>
    </lineage>
</organism>
<dbReference type="OrthoDB" id="1101576at2759"/>
<evidence type="ECO:0000313" key="1">
    <source>
        <dbReference type="EMBL" id="GBP61686.1"/>
    </source>
</evidence>
<accession>A0A4C1XCW5</accession>
<dbReference type="AlphaFoldDB" id="A0A4C1XCW5"/>
<dbReference type="Proteomes" id="UP000299102">
    <property type="component" value="Unassembled WGS sequence"/>
</dbReference>
<dbReference type="EMBL" id="BGZK01000819">
    <property type="protein sequence ID" value="GBP61686.1"/>
    <property type="molecule type" value="Genomic_DNA"/>
</dbReference>
<sequence length="105" mass="11054">MISRSLPDLASYVKQELVTCLQKTRFALQMDESTDVAGLAILLVILVNCMTSRGCEIKGPARALSVVAPGLLTVGAYESLLRVPCTTVSPVAGQPIADGRAHSVV</sequence>
<keyword evidence="2" id="KW-1185">Reference proteome</keyword>
<reference evidence="1 2" key="1">
    <citation type="journal article" date="2019" name="Commun. Biol.">
        <title>The bagworm genome reveals a unique fibroin gene that provides high tensile strength.</title>
        <authorList>
            <person name="Kono N."/>
            <person name="Nakamura H."/>
            <person name="Ohtoshi R."/>
            <person name="Tomita M."/>
            <person name="Numata K."/>
            <person name="Arakawa K."/>
        </authorList>
    </citation>
    <scope>NUCLEOTIDE SEQUENCE [LARGE SCALE GENOMIC DNA]</scope>
</reference>
<proteinExistence type="predicted"/>
<evidence type="ECO:0000313" key="2">
    <source>
        <dbReference type="Proteomes" id="UP000299102"/>
    </source>
</evidence>
<gene>
    <name evidence="1" type="ORF">EVAR_43624_1</name>
</gene>
<protein>
    <recommendedName>
        <fullName evidence="3">Zinc finger BED domain-containing protein 5</fullName>
    </recommendedName>
</protein>
<evidence type="ECO:0008006" key="3">
    <source>
        <dbReference type="Google" id="ProtNLM"/>
    </source>
</evidence>
<comment type="caution">
    <text evidence="1">The sequence shown here is derived from an EMBL/GenBank/DDBJ whole genome shotgun (WGS) entry which is preliminary data.</text>
</comment>